<sequence length="479" mass="54171">MSTPTFADTHNIIAFLEKPAESAEFEQIIDFLKSKPIHYVLTVNPTIYVSCVKQFWATAKVKGVNDQEHIQALVDKKKVIITEDNIMSDLCFDDAEGTACLINEAIFDGLTHMGAKTTAWNKFGSTMASTIICLADNQKFNFSKPQKKQKPRRKQRKEAEVSHDESVDEDHVPIPSSALLPNARRVKSHLEMDSLGAQEDVSKQGRMIEEIDQDDKIALDADTQGKKNDDEMFGVDDLSGEEVVFDTTTGEHEEQIIKDVSTVELVTTAGEVVTTVANKVSAAPTTHVTKDEITMAQALAALKGTKPKVVVQEQEDNTQAMMKANSLLAKRIQSREKEEFSKVQKARLLVELIEKRKKHFAALRAQEKRNKPPTKAQMRGQMCTYLRNMGGYKHSHLKGRSYDEIKKLFDKEMRKVDENVEPVIDDTEKLNKCMEIVPDDGDKGIVKDRFKKEKPMDDMDNLLFRTLKTMFEHHVEDVI</sequence>
<comment type="caution">
    <text evidence="2">The sequence shown here is derived from an EMBL/GenBank/DDBJ whole genome shotgun (WGS) entry which is preliminary data.</text>
</comment>
<dbReference type="AlphaFoldDB" id="A0A6L2LHL7"/>
<evidence type="ECO:0000256" key="1">
    <source>
        <dbReference type="SAM" id="MobiDB-lite"/>
    </source>
</evidence>
<reference evidence="2" key="1">
    <citation type="journal article" date="2019" name="Sci. Rep.">
        <title>Draft genome of Tanacetum cinerariifolium, the natural source of mosquito coil.</title>
        <authorList>
            <person name="Yamashiro T."/>
            <person name="Shiraishi A."/>
            <person name="Satake H."/>
            <person name="Nakayama K."/>
        </authorList>
    </citation>
    <scope>NUCLEOTIDE SEQUENCE</scope>
</reference>
<proteinExistence type="predicted"/>
<protein>
    <recommendedName>
        <fullName evidence="3">Xylulose kinase-1</fullName>
    </recommendedName>
</protein>
<dbReference type="EMBL" id="BKCJ010004219">
    <property type="protein sequence ID" value="GEU59724.1"/>
    <property type="molecule type" value="Genomic_DNA"/>
</dbReference>
<feature type="region of interest" description="Disordered" evidence="1">
    <location>
        <begin position="143"/>
        <end position="178"/>
    </location>
</feature>
<accession>A0A6L2LHL7</accession>
<feature type="compositionally biased region" description="Basic and acidic residues" evidence="1">
    <location>
        <begin position="157"/>
        <end position="172"/>
    </location>
</feature>
<gene>
    <name evidence="2" type="ORF">Tci_031702</name>
</gene>
<feature type="compositionally biased region" description="Basic residues" evidence="1">
    <location>
        <begin position="145"/>
        <end position="156"/>
    </location>
</feature>
<evidence type="ECO:0008006" key="3">
    <source>
        <dbReference type="Google" id="ProtNLM"/>
    </source>
</evidence>
<name>A0A6L2LHL7_TANCI</name>
<organism evidence="2">
    <name type="scientific">Tanacetum cinerariifolium</name>
    <name type="common">Dalmatian daisy</name>
    <name type="synonym">Chrysanthemum cinerariifolium</name>
    <dbReference type="NCBI Taxonomy" id="118510"/>
    <lineage>
        <taxon>Eukaryota</taxon>
        <taxon>Viridiplantae</taxon>
        <taxon>Streptophyta</taxon>
        <taxon>Embryophyta</taxon>
        <taxon>Tracheophyta</taxon>
        <taxon>Spermatophyta</taxon>
        <taxon>Magnoliopsida</taxon>
        <taxon>eudicotyledons</taxon>
        <taxon>Gunneridae</taxon>
        <taxon>Pentapetalae</taxon>
        <taxon>asterids</taxon>
        <taxon>campanulids</taxon>
        <taxon>Asterales</taxon>
        <taxon>Asteraceae</taxon>
        <taxon>Asteroideae</taxon>
        <taxon>Anthemideae</taxon>
        <taxon>Anthemidinae</taxon>
        <taxon>Tanacetum</taxon>
    </lineage>
</organism>
<evidence type="ECO:0000313" key="2">
    <source>
        <dbReference type="EMBL" id="GEU59724.1"/>
    </source>
</evidence>